<name>C5BLR4_TERTT</name>
<evidence type="ECO:0000256" key="5">
    <source>
        <dbReference type="ARBA" id="ARBA00022989"/>
    </source>
</evidence>
<evidence type="ECO:0000256" key="6">
    <source>
        <dbReference type="ARBA" id="ARBA00023136"/>
    </source>
</evidence>
<proteinExistence type="inferred from homology"/>
<keyword evidence="9" id="KW-1185">Reference proteome</keyword>
<gene>
    <name evidence="8" type="ordered locus">TERTU_2582</name>
</gene>
<sequence>MEYFIVAFMTFFATIGPLDVAAVFAALTARYKPREARKMAVKGILISISILLLFALSGEWLLSQLGISLAALRAGGGILLLLIGIDMVFARTSGGTSTTADEEEEAITREDISVFPLATPLIAGPGSMGASILLMANAEGHPWQQGAVLLALAAILLLTLVMLLAAAQIQRILGVTGMHVITRVFGVLLTALAVQFIFDGVVSSGVFSGKAAPETAEMVIPLPHQSG</sequence>
<keyword evidence="5 7" id="KW-1133">Transmembrane helix</keyword>
<comment type="subcellular location">
    <subcellularLocation>
        <location evidence="7">Cell inner membrane</location>
        <topology evidence="7">Multi-pass membrane protein</topology>
    </subcellularLocation>
    <subcellularLocation>
        <location evidence="1">Cell membrane</location>
        <topology evidence="1">Multi-pass membrane protein</topology>
    </subcellularLocation>
</comment>
<evidence type="ECO:0000256" key="2">
    <source>
        <dbReference type="ARBA" id="ARBA00009784"/>
    </source>
</evidence>
<feature type="transmembrane region" description="Helical" evidence="7">
    <location>
        <begin position="180"/>
        <end position="198"/>
    </location>
</feature>
<keyword evidence="6 7" id="KW-0472">Membrane</keyword>
<evidence type="ECO:0000256" key="1">
    <source>
        <dbReference type="ARBA" id="ARBA00004651"/>
    </source>
</evidence>
<dbReference type="STRING" id="377629.TERTU_2582"/>
<dbReference type="GO" id="GO:0005886">
    <property type="term" value="C:plasma membrane"/>
    <property type="evidence" value="ECO:0007669"/>
    <property type="project" value="UniProtKB-SubCell"/>
</dbReference>
<dbReference type="OrthoDB" id="21094at2"/>
<evidence type="ECO:0000313" key="9">
    <source>
        <dbReference type="Proteomes" id="UP000009080"/>
    </source>
</evidence>
<dbReference type="PANTHER" id="PTHR33508:SF1">
    <property type="entry name" value="UPF0056 MEMBRANE PROTEIN YHCE"/>
    <property type="match status" value="1"/>
</dbReference>
<feature type="transmembrane region" description="Helical" evidence="7">
    <location>
        <begin position="148"/>
        <end position="168"/>
    </location>
</feature>
<protein>
    <recommendedName>
        <fullName evidence="7">UPF0056 inner membrane protein</fullName>
    </recommendedName>
</protein>
<dbReference type="Pfam" id="PF01914">
    <property type="entry name" value="MarC"/>
    <property type="match status" value="1"/>
</dbReference>
<accession>C5BLR4</accession>
<dbReference type="NCBIfam" id="TIGR00427">
    <property type="entry name" value="NAAT family transporter"/>
    <property type="match status" value="1"/>
</dbReference>
<dbReference type="eggNOG" id="COG2095">
    <property type="taxonomic scope" value="Bacteria"/>
</dbReference>
<evidence type="ECO:0000256" key="7">
    <source>
        <dbReference type="RuleBase" id="RU362048"/>
    </source>
</evidence>
<evidence type="ECO:0000256" key="3">
    <source>
        <dbReference type="ARBA" id="ARBA00022475"/>
    </source>
</evidence>
<evidence type="ECO:0000256" key="4">
    <source>
        <dbReference type="ARBA" id="ARBA00022692"/>
    </source>
</evidence>
<evidence type="ECO:0000313" key="8">
    <source>
        <dbReference type="EMBL" id="ACR10906.1"/>
    </source>
</evidence>
<feature type="transmembrane region" description="Helical" evidence="7">
    <location>
        <begin position="6"/>
        <end position="27"/>
    </location>
</feature>
<dbReference type="KEGG" id="ttu:TERTU_2582"/>
<organism evidence="8 9">
    <name type="scientific">Teredinibacter turnerae (strain ATCC 39867 / T7901)</name>
    <dbReference type="NCBI Taxonomy" id="377629"/>
    <lineage>
        <taxon>Bacteria</taxon>
        <taxon>Pseudomonadati</taxon>
        <taxon>Pseudomonadota</taxon>
        <taxon>Gammaproteobacteria</taxon>
        <taxon>Cellvibrionales</taxon>
        <taxon>Cellvibrionaceae</taxon>
        <taxon>Teredinibacter</taxon>
    </lineage>
</organism>
<feature type="transmembrane region" description="Helical" evidence="7">
    <location>
        <begin position="114"/>
        <end position="136"/>
    </location>
</feature>
<dbReference type="AlphaFoldDB" id="C5BLR4"/>
<reference evidence="8 9" key="1">
    <citation type="journal article" date="2009" name="PLoS ONE">
        <title>The complete genome of Teredinibacter turnerae T7901: an intracellular endosymbiont of marine wood-boring bivalves (shipworms).</title>
        <authorList>
            <person name="Yang J.C."/>
            <person name="Madupu R."/>
            <person name="Durkin A.S."/>
            <person name="Ekborg N.A."/>
            <person name="Pedamallu C.S."/>
            <person name="Hostetler J.B."/>
            <person name="Radune D."/>
            <person name="Toms B.S."/>
            <person name="Henrissat B."/>
            <person name="Coutinho P.M."/>
            <person name="Schwarz S."/>
            <person name="Field L."/>
            <person name="Trindade-Silva A.E."/>
            <person name="Soares C.A.G."/>
            <person name="Elshahawi S."/>
            <person name="Hanora A."/>
            <person name="Schmidt E.W."/>
            <person name="Haygood M.G."/>
            <person name="Posfai J."/>
            <person name="Benner J."/>
            <person name="Madinger C."/>
            <person name="Nove J."/>
            <person name="Anton B."/>
            <person name="Chaudhary K."/>
            <person name="Foster J."/>
            <person name="Holman A."/>
            <person name="Kumar S."/>
            <person name="Lessard P.A."/>
            <person name="Luyten Y.A."/>
            <person name="Slatko B."/>
            <person name="Wood N."/>
            <person name="Wu B."/>
            <person name="Teplitski M."/>
            <person name="Mougous J.D."/>
            <person name="Ward N."/>
            <person name="Eisen J.A."/>
            <person name="Badger J.H."/>
            <person name="Distel D.L."/>
        </authorList>
    </citation>
    <scope>NUCLEOTIDE SEQUENCE [LARGE SCALE GENOMIC DNA]</scope>
    <source>
        <strain evidence="9">ATCC 39867 / T7901</strain>
    </source>
</reference>
<dbReference type="HOGENOM" id="CLU_079909_0_0_6"/>
<comment type="similarity">
    <text evidence="2 7">Belongs to the UPF0056 (MarC) family.</text>
</comment>
<dbReference type="PANTHER" id="PTHR33508">
    <property type="entry name" value="UPF0056 MEMBRANE PROTEIN YHCE"/>
    <property type="match status" value="1"/>
</dbReference>
<keyword evidence="4 7" id="KW-0812">Transmembrane</keyword>
<dbReference type="RefSeq" id="WP_015817018.1">
    <property type="nucleotide sequence ID" value="NC_012997.1"/>
</dbReference>
<dbReference type="EMBL" id="CP001614">
    <property type="protein sequence ID" value="ACR10906.1"/>
    <property type="molecule type" value="Genomic_DNA"/>
</dbReference>
<feature type="transmembrane region" description="Helical" evidence="7">
    <location>
        <begin position="62"/>
        <end position="83"/>
    </location>
</feature>
<dbReference type="InterPro" id="IPR002771">
    <property type="entry name" value="Multi_antbiot-R_MarC"/>
</dbReference>
<dbReference type="Proteomes" id="UP000009080">
    <property type="component" value="Chromosome"/>
</dbReference>
<feature type="transmembrane region" description="Helical" evidence="7">
    <location>
        <begin position="39"/>
        <end position="56"/>
    </location>
</feature>
<keyword evidence="3" id="KW-1003">Cell membrane</keyword>